<dbReference type="EMBL" id="MU275904">
    <property type="protein sequence ID" value="KAI0047444.1"/>
    <property type="molecule type" value="Genomic_DNA"/>
</dbReference>
<evidence type="ECO:0000313" key="2">
    <source>
        <dbReference type="Proteomes" id="UP000814033"/>
    </source>
</evidence>
<accession>A0ACB8RTS9</accession>
<organism evidence="1 2">
    <name type="scientific">Auriscalpium vulgare</name>
    <dbReference type="NCBI Taxonomy" id="40419"/>
    <lineage>
        <taxon>Eukaryota</taxon>
        <taxon>Fungi</taxon>
        <taxon>Dikarya</taxon>
        <taxon>Basidiomycota</taxon>
        <taxon>Agaricomycotina</taxon>
        <taxon>Agaricomycetes</taxon>
        <taxon>Russulales</taxon>
        <taxon>Auriscalpiaceae</taxon>
        <taxon>Auriscalpium</taxon>
    </lineage>
</organism>
<protein>
    <submittedName>
        <fullName evidence="1">Uncharacterized protein</fullName>
    </submittedName>
</protein>
<comment type="caution">
    <text evidence="1">The sequence shown here is derived from an EMBL/GenBank/DDBJ whole genome shotgun (WGS) entry which is preliminary data.</text>
</comment>
<sequence length="200" mass="22145">MLGMLFANKSPTDFGPFLSAIRACIGVTTVISVPALFFGNGHILDRFWNTFEISGWRELPAVDDVTWDLTCGAYEELANWDSSYLQKYICETFATSHLRKLWVYDDGWNIIHGKELALRAPGIDAISCTASAGAELCRTLCEDCEGGPCVSPRLTALFLEIHMFETMPEFIDDLLDVLAARDKAGYGPTQLTMDAPMPGY</sequence>
<evidence type="ECO:0000313" key="1">
    <source>
        <dbReference type="EMBL" id="KAI0047444.1"/>
    </source>
</evidence>
<keyword evidence="2" id="KW-1185">Reference proteome</keyword>
<dbReference type="Proteomes" id="UP000814033">
    <property type="component" value="Unassembled WGS sequence"/>
</dbReference>
<proteinExistence type="predicted"/>
<reference evidence="1" key="2">
    <citation type="journal article" date="2022" name="New Phytol.">
        <title>Evolutionary transition to the ectomycorrhizal habit in the genomes of a hyperdiverse lineage of mushroom-forming fungi.</title>
        <authorList>
            <person name="Looney B."/>
            <person name="Miyauchi S."/>
            <person name="Morin E."/>
            <person name="Drula E."/>
            <person name="Courty P.E."/>
            <person name="Kohler A."/>
            <person name="Kuo A."/>
            <person name="LaButti K."/>
            <person name="Pangilinan J."/>
            <person name="Lipzen A."/>
            <person name="Riley R."/>
            <person name="Andreopoulos W."/>
            <person name="He G."/>
            <person name="Johnson J."/>
            <person name="Nolan M."/>
            <person name="Tritt A."/>
            <person name="Barry K.W."/>
            <person name="Grigoriev I.V."/>
            <person name="Nagy L.G."/>
            <person name="Hibbett D."/>
            <person name="Henrissat B."/>
            <person name="Matheny P.B."/>
            <person name="Labbe J."/>
            <person name="Martin F.M."/>
        </authorList>
    </citation>
    <scope>NUCLEOTIDE SEQUENCE</scope>
    <source>
        <strain evidence="1">FP105234-sp</strain>
    </source>
</reference>
<reference evidence="1" key="1">
    <citation type="submission" date="2021-02" db="EMBL/GenBank/DDBJ databases">
        <authorList>
            <consortium name="DOE Joint Genome Institute"/>
            <person name="Ahrendt S."/>
            <person name="Looney B.P."/>
            <person name="Miyauchi S."/>
            <person name="Morin E."/>
            <person name="Drula E."/>
            <person name="Courty P.E."/>
            <person name="Chicoki N."/>
            <person name="Fauchery L."/>
            <person name="Kohler A."/>
            <person name="Kuo A."/>
            <person name="Labutti K."/>
            <person name="Pangilinan J."/>
            <person name="Lipzen A."/>
            <person name="Riley R."/>
            <person name="Andreopoulos W."/>
            <person name="He G."/>
            <person name="Johnson J."/>
            <person name="Barry K.W."/>
            <person name="Grigoriev I.V."/>
            <person name="Nagy L."/>
            <person name="Hibbett D."/>
            <person name="Henrissat B."/>
            <person name="Matheny P.B."/>
            <person name="Labbe J."/>
            <person name="Martin F."/>
        </authorList>
    </citation>
    <scope>NUCLEOTIDE SEQUENCE</scope>
    <source>
        <strain evidence="1">FP105234-sp</strain>
    </source>
</reference>
<gene>
    <name evidence="1" type="ORF">FA95DRAFT_1663060</name>
</gene>
<name>A0ACB8RTS9_9AGAM</name>